<feature type="domain" description="Phage replisome organiser N-terminal" evidence="4">
    <location>
        <begin position="8"/>
        <end position="128"/>
    </location>
</feature>
<dbReference type="NCBIfam" id="TIGR01714">
    <property type="entry name" value="phage_rep_org_N"/>
    <property type="match status" value="1"/>
</dbReference>
<comment type="caution">
    <text evidence="5">The sequence shown here is derived from an EMBL/GenBank/DDBJ whole genome shotgun (WGS) entry which is preliminary data.</text>
</comment>
<dbReference type="Pfam" id="PF07261">
    <property type="entry name" value="DnaB_2"/>
    <property type="match status" value="1"/>
</dbReference>
<name>A0A2S7FBV1_CLOBU</name>
<sequence length="340" mass="39453">MTAKKYYWLKLKESFFEEDTIAWLEEQENGVYYTNFYLKLCLKSLKTNGILIRNVGEILIPYDIKKLAETTRVKIDTAIVAMELFKKIGLVQILENGEIYLTQLELMVGRETSKAELMRKKRRREKQIKNDGGNNVTNELPECSLEIEKDIDKNKDKELYKDTEIEEDKKSKSKSKKVCGDVSFNETHVPLGENSIKKSSQYSGITNCKEDGHDSLKGDFDNSKKSDTKNSEDIQNDLVDDYTEYGEEYFSKVKVFKHFEKCGFIVTRQLMEYISEDIRTYSEKWVIEAANECVTRNKADNYGYLTGILQRWKSRGKVERSMSETKANASAYDPMKSILD</sequence>
<dbReference type="SUPFAM" id="SSF158499">
    <property type="entry name" value="DnaD domain-like"/>
    <property type="match status" value="1"/>
</dbReference>
<evidence type="ECO:0000256" key="1">
    <source>
        <dbReference type="ARBA" id="ARBA00093462"/>
    </source>
</evidence>
<accession>A0A2S7FBV1</accession>
<evidence type="ECO:0000313" key="6">
    <source>
        <dbReference type="Proteomes" id="UP000238081"/>
    </source>
</evidence>
<proteinExistence type="inferred from homology"/>
<dbReference type="EMBL" id="LRDH01000098">
    <property type="protein sequence ID" value="PPV15564.1"/>
    <property type="molecule type" value="Genomic_DNA"/>
</dbReference>
<dbReference type="Pfam" id="PF09681">
    <property type="entry name" value="Phage_rep_org_N"/>
    <property type="match status" value="1"/>
</dbReference>
<feature type="domain" description="DnaB/C C-terminal" evidence="3">
    <location>
        <begin position="263"/>
        <end position="316"/>
    </location>
</feature>
<dbReference type="RefSeq" id="WP_052188366.1">
    <property type="nucleotide sequence ID" value="NZ_JSEG01000010.1"/>
</dbReference>
<dbReference type="Proteomes" id="UP000238081">
    <property type="component" value="Unassembled WGS sequence"/>
</dbReference>
<protein>
    <recommendedName>
        <fullName evidence="7">DnaD domain protein</fullName>
    </recommendedName>
</protein>
<feature type="region of interest" description="Disordered" evidence="2">
    <location>
        <begin position="208"/>
        <end position="232"/>
    </location>
</feature>
<dbReference type="Gene3D" id="1.10.10.630">
    <property type="entry name" value="DnaD domain-like"/>
    <property type="match status" value="1"/>
</dbReference>
<dbReference type="AlphaFoldDB" id="A0A2S7FBV1"/>
<dbReference type="InterPro" id="IPR034829">
    <property type="entry name" value="DnaD-like_sf"/>
</dbReference>
<gene>
    <name evidence="5" type="ORF">AWN73_11620</name>
</gene>
<reference evidence="5 6" key="1">
    <citation type="submission" date="2016-01" db="EMBL/GenBank/DDBJ databases">
        <title>Characterization of the Clostridium difficile lineages that are prevalent in Hong Kong and China.</title>
        <authorList>
            <person name="Kwok J.S.-L."/>
            <person name="Lam W.-Y."/>
            <person name="Ip M."/>
            <person name="Chan T.-F."/>
            <person name="Hawkey P.M."/>
            <person name="Tsui S.K.-W."/>
        </authorList>
    </citation>
    <scope>NUCLEOTIDE SEQUENCE [LARGE SCALE GENOMIC DNA]</scope>
    <source>
        <strain evidence="5 6">300064</strain>
    </source>
</reference>
<evidence type="ECO:0000313" key="5">
    <source>
        <dbReference type="EMBL" id="PPV15564.1"/>
    </source>
</evidence>
<evidence type="ECO:0000256" key="2">
    <source>
        <dbReference type="SAM" id="MobiDB-lite"/>
    </source>
</evidence>
<organism evidence="5 6">
    <name type="scientific">Clostridium butyricum</name>
    <dbReference type="NCBI Taxonomy" id="1492"/>
    <lineage>
        <taxon>Bacteria</taxon>
        <taxon>Bacillati</taxon>
        <taxon>Bacillota</taxon>
        <taxon>Clostridia</taxon>
        <taxon>Eubacteriales</taxon>
        <taxon>Clostridiaceae</taxon>
        <taxon>Clostridium</taxon>
    </lineage>
</organism>
<evidence type="ECO:0000259" key="3">
    <source>
        <dbReference type="Pfam" id="PF07261"/>
    </source>
</evidence>
<evidence type="ECO:0000259" key="4">
    <source>
        <dbReference type="Pfam" id="PF09681"/>
    </source>
</evidence>
<comment type="similarity">
    <text evidence="1">Belongs to the DnaB/DnaD family.</text>
</comment>
<evidence type="ECO:0008006" key="7">
    <source>
        <dbReference type="Google" id="ProtNLM"/>
    </source>
</evidence>
<dbReference type="InterPro" id="IPR006343">
    <property type="entry name" value="DnaB/C_C"/>
</dbReference>
<dbReference type="InterPro" id="IPR010056">
    <property type="entry name" value="Phage_rep_org__N"/>
</dbReference>